<feature type="compositionally biased region" description="Polar residues" evidence="1">
    <location>
        <begin position="51"/>
        <end position="63"/>
    </location>
</feature>
<dbReference type="PRINTS" id="PR00929">
    <property type="entry name" value="ATHOOK"/>
</dbReference>
<feature type="compositionally biased region" description="Polar residues" evidence="1">
    <location>
        <begin position="588"/>
        <end position="598"/>
    </location>
</feature>
<feature type="compositionally biased region" description="Low complexity" evidence="1">
    <location>
        <begin position="1140"/>
        <end position="1150"/>
    </location>
</feature>
<feature type="region of interest" description="Disordered" evidence="1">
    <location>
        <begin position="500"/>
        <end position="1125"/>
    </location>
</feature>
<evidence type="ECO:0000313" key="2">
    <source>
        <dbReference type="EMBL" id="KAK8223920.1"/>
    </source>
</evidence>
<feature type="compositionally biased region" description="Basic and acidic residues" evidence="1">
    <location>
        <begin position="966"/>
        <end position="977"/>
    </location>
</feature>
<feature type="compositionally biased region" description="Polar residues" evidence="1">
    <location>
        <begin position="1"/>
        <end position="17"/>
    </location>
</feature>
<feature type="compositionally biased region" description="Basic and acidic residues" evidence="1">
    <location>
        <begin position="1001"/>
        <end position="1010"/>
    </location>
</feature>
<gene>
    <name evidence="2" type="ORF">HDK90DRAFT_499299</name>
</gene>
<feature type="compositionally biased region" description="Polar residues" evidence="1">
    <location>
        <begin position="131"/>
        <end position="148"/>
    </location>
</feature>
<feature type="compositionally biased region" description="Polar residues" evidence="1">
    <location>
        <begin position="777"/>
        <end position="786"/>
    </location>
</feature>
<feature type="compositionally biased region" description="Polar residues" evidence="1">
    <location>
        <begin position="793"/>
        <end position="803"/>
    </location>
</feature>
<feature type="compositionally biased region" description="Low complexity" evidence="1">
    <location>
        <begin position="1193"/>
        <end position="1214"/>
    </location>
</feature>
<feature type="compositionally biased region" description="Basic and acidic residues" evidence="1">
    <location>
        <begin position="867"/>
        <end position="876"/>
    </location>
</feature>
<feature type="compositionally biased region" description="Polar residues" evidence="1">
    <location>
        <begin position="635"/>
        <end position="656"/>
    </location>
</feature>
<feature type="compositionally biased region" description="Low complexity" evidence="1">
    <location>
        <begin position="886"/>
        <end position="897"/>
    </location>
</feature>
<feature type="compositionally biased region" description="Polar residues" evidence="1">
    <location>
        <begin position="833"/>
        <end position="846"/>
    </location>
</feature>
<feature type="compositionally biased region" description="Acidic residues" evidence="1">
    <location>
        <begin position="346"/>
        <end position="355"/>
    </location>
</feature>
<feature type="compositionally biased region" description="Low complexity" evidence="1">
    <location>
        <begin position="90"/>
        <end position="108"/>
    </location>
</feature>
<feature type="region of interest" description="Disordered" evidence="1">
    <location>
        <begin position="1138"/>
        <end position="1171"/>
    </location>
</feature>
<feature type="compositionally biased region" description="Basic and acidic residues" evidence="1">
    <location>
        <begin position="696"/>
        <end position="712"/>
    </location>
</feature>
<feature type="compositionally biased region" description="Low complexity" evidence="1">
    <location>
        <begin position="810"/>
        <end position="832"/>
    </location>
</feature>
<feature type="compositionally biased region" description="Basic and acidic residues" evidence="1">
    <location>
        <begin position="1090"/>
        <end position="1105"/>
    </location>
</feature>
<evidence type="ECO:0000256" key="1">
    <source>
        <dbReference type="SAM" id="MobiDB-lite"/>
    </source>
</evidence>
<feature type="compositionally biased region" description="Polar residues" evidence="1">
    <location>
        <begin position="563"/>
        <end position="573"/>
    </location>
</feature>
<feature type="compositionally biased region" description="Basic residues" evidence="1">
    <location>
        <begin position="202"/>
        <end position="215"/>
    </location>
</feature>
<dbReference type="EMBL" id="JBBWRZ010000013">
    <property type="protein sequence ID" value="KAK8223920.1"/>
    <property type="molecule type" value="Genomic_DNA"/>
</dbReference>
<feature type="compositionally biased region" description="Polar residues" evidence="1">
    <location>
        <begin position="915"/>
        <end position="947"/>
    </location>
</feature>
<evidence type="ECO:0000313" key="3">
    <source>
        <dbReference type="Proteomes" id="UP001492380"/>
    </source>
</evidence>
<organism evidence="2 3">
    <name type="scientific">Phyllosticta capitalensis</name>
    <dbReference type="NCBI Taxonomy" id="121624"/>
    <lineage>
        <taxon>Eukaryota</taxon>
        <taxon>Fungi</taxon>
        <taxon>Dikarya</taxon>
        <taxon>Ascomycota</taxon>
        <taxon>Pezizomycotina</taxon>
        <taxon>Dothideomycetes</taxon>
        <taxon>Dothideomycetes incertae sedis</taxon>
        <taxon>Botryosphaeriales</taxon>
        <taxon>Phyllostictaceae</taxon>
        <taxon>Phyllosticta</taxon>
    </lineage>
</organism>
<reference evidence="2 3" key="1">
    <citation type="submission" date="2024-04" db="EMBL/GenBank/DDBJ databases">
        <title>Phyllosticta paracitricarpa is synonymous to the EU quarantine fungus P. citricarpa based on phylogenomic analyses.</title>
        <authorList>
            <consortium name="Lawrence Berkeley National Laboratory"/>
            <person name="Van Ingen-Buijs V.A."/>
            <person name="Van Westerhoven A.C."/>
            <person name="Haridas S."/>
            <person name="Skiadas P."/>
            <person name="Martin F."/>
            <person name="Groenewald J.Z."/>
            <person name="Crous P.W."/>
            <person name="Seidl M.F."/>
        </authorList>
    </citation>
    <scope>NUCLEOTIDE SEQUENCE [LARGE SCALE GENOMIC DNA]</scope>
    <source>
        <strain evidence="2 3">CBS 123374</strain>
    </source>
</reference>
<feature type="region of interest" description="Disordered" evidence="1">
    <location>
        <begin position="1186"/>
        <end position="1229"/>
    </location>
</feature>
<feature type="compositionally biased region" description="Basic residues" evidence="1">
    <location>
        <begin position="279"/>
        <end position="291"/>
    </location>
</feature>
<feature type="compositionally biased region" description="Basic and acidic residues" evidence="1">
    <location>
        <begin position="191"/>
        <end position="201"/>
    </location>
</feature>
<dbReference type="SMART" id="SM00384">
    <property type="entry name" value="AT_hook"/>
    <property type="match status" value="3"/>
</dbReference>
<feature type="compositionally biased region" description="Basic and acidic residues" evidence="1">
    <location>
        <begin position="18"/>
        <end position="32"/>
    </location>
</feature>
<proteinExistence type="predicted"/>
<protein>
    <submittedName>
        <fullName evidence="2">Uncharacterized protein</fullName>
    </submittedName>
</protein>
<keyword evidence="3" id="KW-1185">Reference proteome</keyword>
<feature type="compositionally biased region" description="Polar residues" evidence="1">
    <location>
        <begin position="516"/>
        <end position="535"/>
    </location>
</feature>
<feature type="compositionally biased region" description="Polar residues" evidence="1">
    <location>
        <begin position="332"/>
        <end position="345"/>
    </location>
</feature>
<accession>A0ABR1YBU6</accession>
<feature type="compositionally biased region" description="Low complexity" evidence="1">
    <location>
        <begin position="1036"/>
        <end position="1065"/>
    </location>
</feature>
<comment type="caution">
    <text evidence="2">The sequence shown here is derived from an EMBL/GenBank/DDBJ whole genome shotgun (WGS) entry which is preliminary data.</text>
</comment>
<feature type="compositionally biased region" description="Basic residues" evidence="1">
    <location>
        <begin position="759"/>
        <end position="768"/>
    </location>
</feature>
<dbReference type="InterPro" id="IPR017956">
    <property type="entry name" value="AT_hook_DNA-bd_motif"/>
</dbReference>
<feature type="compositionally biased region" description="Acidic residues" evidence="1">
    <location>
        <begin position="662"/>
        <end position="672"/>
    </location>
</feature>
<sequence>MSLSSSPDPLCLVTSSPTKREASFGAPRRDAKPLASRSPNVPSSDPFAPSSKLSPSKSITMTTPKGKDGSPWRIKVTVEAEPGDSQDENSMSSPTSRRSTRIISQTTSVPLNDAEGSSPVKRRGRPRKSDSTPVSNIQTKSIPLNDGSSPAKRRGRPRKSDTIPALASQEGAGAESENGAPSPAKRRGRPRKSDVAKESPKPRARTPARRTRRSIVRSPDDSQESAAEDASYRPRSRRQSRQPEHGDSLVPEPVRAEAMYGPRSPEIEEDVPQTEKSARPTRKSVRDRRRTRNSDVFGALADAQSDVSEDHEATPCAASSQPRDDDAEMWQSMISHQNENQGQPSEDTEQSDDELDIVRPEDFGDTTMLHSEEFSMVSLDSLPSMQVAREPKQPKIADPRPRPRAKPPVLRTDPIPRHRTHVTSRNAISSPIPDVNDSVASVSYMPSSPPVRFPVRTPSGSQKLKSPSAPPAVEQAHFSPTTADTPKLLNVVSAGKALQGVLDGNGEESSGRRDSMASSNGSHRAGSNYQSTIFQASPKDDNISHFGSQLNQSTRSLPRESPTKSPTPHQSPRNDAEASDGSVFDGPSLSSVQNSSSYHRLPTPEDSQPYSLHSPPPPVSQLITDHSTLEPPEQPTQLISPARSQHSQHSEASSGAHTPPSPEEDQQEEEQGSSELPSNVDSSLSQKPGEDFDAYWQRRREAISRKIAEASPEKVIVISSEASSEDSSTDFSRSQEATGGLGDDIWEEEASRASDTRAAARRQRRERRKQAAEQSANSSNLSTGSHGQERSSGRTPQSSGHGSSSRHDQAPSSSASRPQRSSNRESSAPRSSQTQGANQTNPSSEANESEDTGLFWRESSAPQQPQRRLEKSRDEGLSAIMDQIHTPQDQTPQATPQKVPVFKAPYNMGGGINSPARSSPLRQQIMFSSPSAVNSSPYQKNEMTVESSIMDESAIEEPYPESSETSDIKQLRKELSVRRRSSGAFENRRMSQRFDEEDEQIERQIEEEGTQRLSLAHSAPRRPRDHSEASFQSVEQSQQSRPSASRLSAQSRPSASRLSAQSRSAGPSRPRNNLFDGPVPRLAPGPVRPNGDDTLRSVDTTHDDGMDIDGEEYSQPSVSHEHSRMMSLSMNRSAPRLFDGQSSEVSQGQEQLHKASSPISQPELQAAAQQQGGGLFGRIWSSIVPSQQETKPEPAAKQPAPVAPQPVNHAAPAPASIPGEPTPLPRPTRLRQHQDLPKLKPFSKTHFLSLHHIWSRYLSHPAEFSLSHVSNQRLVSQPVYNDSPMPIPGVQGHPPFLPLSVYFDITFRNRGYEVKFPEELIVVGALFMTLLRLDDEAAYAARYGQPLKWDEVRKKGEGRIGGFEVVQRLGLLEVGRIIRRYEALGKPVNTMGGAYVRWPGATPGPGWVQVPK</sequence>
<feature type="region of interest" description="Disordered" evidence="1">
    <location>
        <begin position="1"/>
        <end position="485"/>
    </location>
</feature>
<feature type="compositionally biased region" description="Polar residues" evidence="1">
    <location>
        <begin position="545"/>
        <end position="556"/>
    </location>
</feature>
<feature type="compositionally biased region" description="Basic and acidic residues" evidence="1">
    <location>
        <begin position="389"/>
        <end position="401"/>
    </location>
</feature>
<dbReference type="Proteomes" id="UP001492380">
    <property type="component" value="Unassembled WGS sequence"/>
</dbReference>
<name>A0ABR1YBU6_9PEZI</name>